<evidence type="ECO:0000313" key="3">
    <source>
        <dbReference type="Proteomes" id="UP000192578"/>
    </source>
</evidence>
<evidence type="ECO:0000313" key="2">
    <source>
        <dbReference type="EMBL" id="OQV18545.1"/>
    </source>
</evidence>
<feature type="region of interest" description="Disordered" evidence="1">
    <location>
        <begin position="312"/>
        <end position="333"/>
    </location>
</feature>
<reference evidence="3" key="1">
    <citation type="submission" date="2017-01" db="EMBL/GenBank/DDBJ databases">
        <title>Comparative genomics of anhydrobiosis in the tardigrade Hypsibius dujardini.</title>
        <authorList>
            <person name="Yoshida Y."/>
            <person name="Koutsovoulos G."/>
            <person name="Laetsch D."/>
            <person name="Stevens L."/>
            <person name="Kumar S."/>
            <person name="Horikawa D."/>
            <person name="Ishino K."/>
            <person name="Komine S."/>
            <person name="Tomita M."/>
            <person name="Blaxter M."/>
            <person name="Arakawa K."/>
        </authorList>
    </citation>
    <scope>NUCLEOTIDE SEQUENCE [LARGE SCALE GENOMIC DNA]</scope>
    <source>
        <strain evidence="3">Z151</strain>
    </source>
</reference>
<dbReference type="Proteomes" id="UP000192578">
    <property type="component" value="Unassembled WGS sequence"/>
</dbReference>
<organism evidence="2 3">
    <name type="scientific">Hypsibius exemplaris</name>
    <name type="common">Freshwater tardigrade</name>
    <dbReference type="NCBI Taxonomy" id="2072580"/>
    <lineage>
        <taxon>Eukaryota</taxon>
        <taxon>Metazoa</taxon>
        <taxon>Ecdysozoa</taxon>
        <taxon>Tardigrada</taxon>
        <taxon>Eutardigrada</taxon>
        <taxon>Parachela</taxon>
        <taxon>Hypsibioidea</taxon>
        <taxon>Hypsibiidae</taxon>
        <taxon>Hypsibius</taxon>
    </lineage>
</organism>
<protein>
    <submittedName>
        <fullName evidence="2">Uncharacterized protein</fullName>
    </submittedName>
</protein>
<gene>
    <name evidence="2" type="ORF">BV898_07370</name>
</gene>
<name>A0A1W0WTM5_HYPEX</name>
<dbReference type="AlphaFoldDB" id="A0A1W0WTM5"/>
<proteinExistence type="predicted"/>
<keyword evidence="3" id="KW-1185">Reference proteome</keyword>
<dbReference type="EMBL" id="MTYJ01000048">
    <property type="protein sequence ID" value="OQV18545.1"/>
    <property type="molecule type" value="Genomic_DNA"/>
</dbReference>
<evidence type="ECO:0000256" key="1">
    <source>
        <dbReference type="SAM" id="MobiDB-lite"/>
    </source>
</evidence>
<comment type="caution">
    <text evidence="2">The sequence shown here is derived from an EMBL/GenBank/DDBJ whole genome shotgun (WGS) entry which is preliminary data.</text>
</comment>
<accession>A0A1W0WTM5</accession>
<sequence length="366" mass="39728">MIYEKQPASIVLANPNYRTPEAGLRFYANGNLTGNPVNTGPAKFIIDRADEQSVGVTAPPLEGSRPVEGPFFNLRNRDSQNSVHVEVQLIKLINDGGILADGQSCDVFNGACDPVCYINVDFERPNEAYPGGADRFVKVVNLDNINSPALDVVFPGSNCASTYKEANVRVYCEDSDTTAQSDLINKWSCPIKQPPSVSKGFSQWSSPAECHPVHQAGKIRLTYKYKVYFGSDSQCNNVHVHSGGRNGQSALVAAADPRNQRLTPSTGSGNVQRPENNGRLPSLIAVVDPTTNKPLQRTVLSVQQPNRPSLTAVIDPRQADPGSPIGGRTASYDSATVTPVGRRIWTARRIAPVVQPQTFQSEMNRL</sequence>